<evidence type="ECO:0000313" key="2">
    <source>
        <dbReference type="EMBL" id="KAJ7960130.1"/>
    </source>
</evidence>
<proteinExistence type="predicted"/>
<keyword evidence="3" id="KW-1185">Reference proteome</keyword>
<dbReference type="AlphaFoldDB" id="A0AAD7LNB7"/>
<dbReference type="InterPro" id="IPR005379">
    <property type="entry name" value="FDM1-5/IDN2_XH"/>
</dbReference>
<dbReference type="Pfam" id="PF03469">
    <property type="entry name" value="XH"/>
    <property type="match status" value="1"/>
</dbReference>
<organism evidence="2 3">
    <name type="scientific">Quillaja saponaria</name>
    <name type="common">Soap bark tree</name>
    <dbReference type="NCBI Taxonomy" id="32244"/>
    <lineage>
        <taxon>Eukaryota</taxon>
        <taxon>Viridiplantae</taxon>
        <taxon>Streptophyta</taxon>
        <taxon>Embryophyta</taxon>
        <taxon>Tracheophyta</taxon>
        <taxon>Spermatophyta</taxon>
        <taxon>Magnoliopsida</taxon>
        <taxon>eudicotyledons</taxon>
        <taxon>Gunneridae</taxon>
        <taxon>Pentapetalae</taxon>
        <taxon>rosids</taxon>
        <taxon>fabids</taxon>
        <taxon>Fabales</taxon>
        <taxon>Quillajaceae</taxon>
        <taxon>Quillaja</taxon>
    </lineage>
</organism>
<evidence type="ECO:0000259" key="1">
    <source>
        <dbReference type="Pfam" id="PF03469"/>
    </source>
</evidence>
<name>A0AAD7LNB7_QUISA</name>
<dbReference type="PANTHER" id="PTHR21596:SF65">
    <property type="entry name" value="PROTEIN INVOLVED IN DE NOVO 2-RELATED"/>
    <property type="match status" value="1"/>
</dbReference>
<gene>
    <name evidence="2" type="ORF">O6P43_020617</name>
</gene>
<dbReference type="GO" id="GO:0080188">
    <property type="term" value="P:gene silencing by siRNA-directed DNA methylation"/>
    <property type="evidence" value="ECO:0007669"/>
    <property type="project" value="InterPro"/>
</dbReference>
<dbReference type="InterPro" id="IPR045177">
    <property type="entry name" value="FDM1-5/IDN2"/>
</dbReference>
<sequence>MGELDTRPFHEAMKRKYNEEDAEERASELCSLWEEYLKDPDWHPFKVTTVEEKHQESIDEEDQKLKDLKKEMGDGAYRAVVAALMEINEYNPSGRYITSELWNYGEGRRATLREGIAFLLNKWKISKRKRGMW</sequence>
<feature type="domain" description="Factor of DNA methylation 1-5/IDN2" evidence="1">
    <location>
        <begin position="1"/>
        <end position="129"/>
    </location>
</feature>
<accession>A0AAD7LNB7</accession>
<reference evidence="2" key="1">
    <citation type="journal article" date="2023" name="Science">
        <title>Elucidation of the pathway for biosynthesis of saponin adjuvants from the soapbark tree.</title>
        <authorList>
            <person name="Reed J."/>
            <person name="Orme A."/>
            <person name="El-Demerdash A."/>
            <person name="Owen C."/>
            <person name="Martin L.B.B."/>
            <person name="Misra R.C."/>
            <person name="Kikuchi S."/>
            <person name="Rejzek M."/>
            <person name="Martin A.C."/>
            <person name="Harkess A."/>
            <person name="Leebens-Mack J."/>
            <person name="Louveau T."/>
            <person name="Stephenson M.J."/>
            <person name="Osbourn A."/>
        </authorList>
    </citation>
    <scope>NUCLEOTIDE SEQUENCE</scope>
    <source>
        <strain evidence="2">S10</strain>
    </source>
</reference>
<dbReference type="KEGG" id="qsa:O6P43_020617"/>
<dbReference type="EMBL" id="JARAOO010000008">
    <property type="protein sequence ID" value="KAJ7960130.1"/>
    <property type="molecule type" value="Genomic_DNA"/>
</dbReference>
<dbReference type="Proteomes" id="UP001163823">
    <property type="component" value="Chromosome 8"/>
</dbReference>
<evidence type="ECO:0000313" key="3">
    <source>
        <dbReference type="Proteomes" id="UP001163823"/>
    </source>
</evidence>
<comment type="caution">
    <text evidence="2">The sequence shown here is derived from an EMBL/GenBank/DDBJ whole genome shotgun (WGS) entry which is preliminary data.</text>
</comment>
<dbReference type="PANTHER" id="PTHR21596">
    <property type="entry name" value="RIBONUCLEASE P SUBUNIT P38"/>
    <property type="match status" value="1"/>
</dbReference>
<protein>
    <submittedName>
        <fullName evidence="2">Factor of DNA methylation 2</fullName>
    </submittedName>
</protein>